<accession>A0ABM5B163</accession>
<keyword evidence="1" id="KW-0175">Coiled coil</keyword>
<dbReference type="InterPro" id="IPR027882">
    <property type="entry name" value="SOGA1/2-like_CC"/>
</dbReference>
<feature type="compositionally biased region" description="Pro residues" evidence="2">
    <location>
        <begin position="492"/>
        <end position="502"/>
    </location>
</feature>
<feature type="compositionally biased region" description="Pro residues" evidence="2">
    <location>
        <begin position="447"/>
        <end position="462"/>
    </location>
</feature>
<dbReference type="PANTHER" id="PTHR15705">
    <property type="entry name" value="MCG7194, ISOFORM CRA_A"/>
    <property type="match status" value="1"/>
</dbReference>
<sequence>MALHKQWENTETDWHKEKMELLDQFDNERKEWESQWKIMQKKIEELCHEVKLRRKINMNERAKILSHDCEKVIQDQVVGSPPNYPNSGRCEFTRMNHRDGLERENKTEHSLPCEGNQMCKEQKATKKSKVVFTDPLATDNQKEYEVCPGLRTSGEESRSSSGALNSALEELAKVSEELCSFQEEIRKRSNHRRMKSDSFLQEMPRVTNMPRGDHMISDGQGILPINSEKQTQEHGNNLSCPNVPRSGARKKGDLGTTDLQRNEDPPLPPPRSTSRNFPSSCAERAPGSLKGGLGRSSQVAPEGHGGRGRGPDILPRPRAAPGLGANEGQALKGGIVFPSLVVPKAKIEDKPACEDRVGLGGWRGGRGVAAQNGPSASCCPESWDALAPGGPAASRPDDLGSAATEGSGPLRGLRCGFRTTRNEKLAAKTDEFNRIVFRTDRNCRAAQPPPSHRPPPGGPGPTAPGAAGSDEASGGRPAGAQGPVPGAQVPDRPGPGPGPRRPLLPRAWGPRSLAGRPRSADPRSNYGVVERLLRGHGAAAPAASPGPQGLREETEGDGGHPTGRSAAGGAEESVAVKSSHGKGFSRPARPANRRLPSRWASRSPSAPPALRRTAPSYTISLRSSASMV</sequence>
<gene>
    <name evidence="5 6" type="primary">KIAA0408</name>
</gene>
<feature type="domain" description="SOGA 1/2-like coiled-coil" evidence="3">
    <location>
        <begin position="1"/>
        <end position="54"/>
    </location>
</feature>
<keyword evidence="4" id="KW-1185">Reference proteome</keyword>
<dbReference type="RefSeq" id="XP_072620781.1">
    <property type="nucleotide sequence ID" value="XM_072764680.1"/>
</dbReference>
<dbReference type="Proteomes" id="UP001652641">
    <property type="component" value="Chromosome 1"/>
</dbReference>
<feature type="compositionally biased region" description="Basic and acidic residues" evidence="2">
    <location>
        <begin position="420"/>
        <end position="443"/>
    </location>
</feature>
<evidence type="ECO:0000256" key="2">
    <source>
        <dbReference type="SAM" id="MobiDB-lite"/>
    </source>
</evidence>
<evidence type="ECO:0000313" key="6">
    <source>
        <dbReference type="RefSeq" id="XP_072620781.1"/>
    </source>
</evidence>
<dbReference type="RefSeq" id="XP_072620777.1">
    <property type="nucleotide sequence ID" value="XM_072764676.1"/>
</dbReference>
<reference evidence="4 5" key="1">
    <citation type="submission" date="2025-05" db="UniProtKB">
        <authorList>
            <consortium name="RefSeq"/>
        </authorList>
    </citation>
    <scope>NUCLEOTIDE SEQUENCE [LARGE SCALE GENOMIC DNA]</scope>
    <source>
        <tissue evidence="5 6">Cell line</tissue>
    </source>
</reference>
<feature type="compositionally biased region" description="Low complexity" evidence="2">
    <location>
        <begin position="597"/>
        <end position="616"/>
    </location>
</feature>
<dbReference type="PANTHER" id="PTHR15705:SF1">
    <property type="entry name" value="RIKEN CDNA 9330159F19 GENE"/>
    <property type="match status" value="1"/>
</dbReference>
<dbReference type="GeneID" id="112930938"/>
<protein>
    <submittedName>
        <fullName evidence="5 6">Uncharacterized protein KIAA0408 homolog</fullName>
    </submittedName>
</protein>
<dbReference type="Pfam" id="PF14818">
    <property type="entry name" value="SOGA1-2-like_CC"/>
    <property type="match status" value="1"/>
</dbReference>
<proteinExistence type="predicted"/>
<evidence type="ECO:0000313" key="4">
    <source>
        <dbReference type="Proteomes" id="UP001652641"/>
    </source>
</evidence>
<feature type="compositionally biased region" description="Polar residues" evidence="2">
    <location>
        <begin position="617"/>
        <end position="628"/>
    </location>
</feature>
<feature type="compositionally biased region" description="Low complexity" evidence="2">
    <location>
        <begin position="535"/>
        <end position="547"/>
    </location>
</feature>
<feature type="region of interest" description="Disordered" evidence="2">
    <location>
        <begin position="186"/>
        <end position="326"/>
    </location>
</feature>
<evidence type="ECO:0000259" key="3">
    <source>
        <dbReference type="Pfam" id="PF14818"/>
    </source>
</evidence>
<organism evidence="4 6">
    <name type="scientific">Vulpes vulpes</name>
    <name type="common">Red fox</name>
    <dbReference type="NCBI Taxonomy" id="9627"/>
    <lineage>
        <taxon>Eukaryota</taxon>
        <taxon>Metazoa</taxon>
        <taxon>Chordata</taxon>
        <taxon>Craniata</taxon>
        <taxon>Vertebrata</taxon>
        <taxon>Euteleostomi</taxon>
        <taxon>Mammalia</taxon>
        <taxon>Eutheria</taxon>
        <taxon>Laurasiatheria</taxon>
        <taxon>Carnivora</taxon>
        <taxon>Caniformia</taxon>
        <taxon>Canidae</taxon>
        <taxon>Vulpes</taxon>
    </lineage>
</organism>
<evidence type="ECO:0000256" key="1">
    <source>
        <dbReference type="ARBA" id="ARBA00023054"/>
    </source>
</evidence>
<name>A0ABM5B163_VULVU</name>
<feature type="region of interest" description="Disordered" evidence="2">
    <location>
        <begin position="369"/>
        <end position="628"/>
    </location>
</feature>
<evidence type="ECO:0000313" key="5">
    <source>
        <dbReference type="RefSeq" id="XP_072620777.1"/>
    </source>
</evidence>
<feature type="compositionally biased region" description="Polar residues" evidence="2">
    <location>
        <begin position="227"/>
        <end position="240"/>
    </location>
</feature>